<sequence>MAIQHFQFVQGKSAKRSRRRLKSERPQLTPEDYHARDAARVARFLVTGKKYADATTKAVDRVQRFWDRNTLEYTVYIGQQRRANKKRSEYQVTDERPSKRVQLRPQQIPGQGNYCPFSFTTRDKIEKLPEPFCTGLKRSNLWKKEKETGGLEVTNCLALYLPERKADAFFVITISYDDGFNISNFLGLGEPEILESEEYVTEEARLRD</sequence>
<evidence type="ECO:0000313" key="2">
    <source>
        <dbReference type="EMBL" id="OJD20775.1"/>
    </source>
</evidence>
<gene>
    <name evidence="2" type="ORF">ACJ73_07886</name>
</gene>
<accession>A0A1J9QX61</accession>
<dbReference type="AlphaFoldDB" id="A0A1J9QX61"/>
<evidence type="ECO:0000313" key="3">
    <source>
        <dbReference type="Proteomes" id="UP000242791"/>
    </source>
</evidence>
<name>A0A1J9QX61_9EURO</name>
<proteinExistence type="predicted"/>
<feature type="compositionally biased region" description="Basic residues" evidence="1">
    <location>
        <begin position="13"/>
        <end position="22"/>
    </location>
</feature>
<dbReference type="EMBL" id="LGTZ01001710">
    <property type="protein sequence ID" value="OJD20775.1"/>
    <property type="molecule type" value="Genomic_DNA"/>
</dbReference>
<dbReference type="STRING" id="1658174.A0A1J9QX61"/>
<dbReference type="VEuPathDB" id="FungiDB:ACJ73_07886"/>
<comment type="caution">
    <text evidence="2">The sequence shown here is derived from an EMBL/GenBank/DDBJ whole genome shotgun (WGS) entry which is preliminary data.</text>
</comment>
<keyword evidence="3" id="KW-1185">Reference proteome</keyword>
<reference evidence="2 3" key="1">
    <citation type="submission" date="2015-08" db="EMBL/GenBank/DDBJ databases">
        <title>Emmonsia species relationships and genome sequence.</title>
        <authorList>
            <person name="Cuomo C.A."/>
            <person name="Schwartz I.S."/>
            <person name="Kenyon C."/>
            <person name="De Hoog G.S."/>
            <person name="Govender N.P."/>
            <person name="Botha A."/>
            <person name="Moreno L."/>
            <person name="De Vries M."/>
            <person name="Munoz J.F."/>
            <person name="Stielow J.B."/>
        </authorList>
    </citation>
    <scope>NUCLEOTIDE SEQUENCE [LARGE SCALE GENOMIC DNA]</scope>
    <source>
        <strain evidence="2 3">EI222</strain>
    </source>
</reference>
<dbReference type="OrthoDB" id="4207285at2759"/>
<feature type="region of interest" description="Disordered" evidence="1">
    <location>
        <begin position="10"/>
        <end position="31"/>
    </location>
</feature>
<protein>
    <submittedName>
        <fullName evidence="2">Uncharacterized protein</fullName>
    </submittedName>
</protein>
<organism evidence="2 3">
    <name type="scientific">Blastomyces percursus</name>
    <dbReference type="NCBI Taxonomy" id="1658174"/>
    <lineage>
        <taxon>Eukaryota</taxon>
        <taxon>Fungi</taxon>
        <taxon>Dikarya</taxon>
        <taxon>Ascomycota</taxon>
        <taxon>Pezizomycotina</taxon>
        <taxon>Eurotiomycetes</taxon>
        <taxon>Eurotiomycetidae</taxon>
        <taxon>Onygenales</taxon>
        <taxon>Ajellomycetaceae</taxon>
        <taxon>Blastomyces</taxon>
    </lineage>
</organism>
<dbReference type="Proteomes" id="UP000242791">
    <property type="component" value="Unassembled WGS sequence"/>
</dbReference>
<evidence type="ECO:0000256" key="1">
    <source>
        <dbReference type="SAM" id="MobiDB-lite"/>
    </source>
</evidence>